<name>A0A0F9G9I6_9ZZZZ</name>
<organism evidence="1">
    <name type="scientific">marine sediment metagenome</name>
    <dbReference type="NCBI Taxonomy" id="412755"/>
    <lineage>
        <taxon>unclassified sequences</taxon>
        <taxon>metagenomes</taxon>
        <taxon>ecological metagenomes</taxon>
    </lineage>
</organism>
<gene>
    <name evidence="1" type="ORF">LCGC14_2147110</name>
</gene>
<dbReference type="EMBL" id="LAZR01027277">
    <property type="protein sequence ID" value="KKL66225.1"/>
    <property type="molecule type" value="Genomic_DNA"/>
</dbReference>
<dbReference type="AlphaFoldDB" id="A0A0F9G9I6"/>
<sequence length="388" mass="43822">MINQLQQHIVATFGTKQRILAKAFEEALCKRLWWQYIISSGVVRDVRGKDFSKILSGLFIAYIAMKSVISDSLKTLWQDMLDHASDEFEDGQPFMFDLFGFVVMIPVSDELSIIAFDTADRDRRRDDIFRQVVSQPLSTRRHITFGQKGNKAFWVFFPGSVDVLFDGWIGNIFPQHVQQVILPFSVEQFVWDVRERFPFSFWIDAAGSHEDMKVWVVMAGPPGSLQNDNVADIKVNTSIGPQDILQTGMTCPHEWAEQIAIAIEPRVKEIWHGQDDVSVCYTGYESSSDVIGPSIGIDFGTGQAEAGFTCEGDAAGFPTRWATVLYKAHLFRIPAVQHFLHCLVVFWAVVTRMDLLELIPVVLKNTLKEVLVNAFHGSLLRTTIDGLT</sequence>
<reference evidence="1" key="1">
    <citation type="journal article" date="2015" name="Nature">
        <title>Complex archaea that bridge the gap between prokaryotes and eukaryotes.</title>
        <authorList>
            <person name="Spang A."/>
            <person name="Saw J.H."/>
            <person name="Jorgensen S.L."/>
            <person name="Zaremba-Niedzwiedzka K."/>
            <person name="Martijn J."/>
            <person name="Lind A.E."/>
            <person name="van Eijk R."/>
            <person name="Schleper C."/>
            <person name="Guy L."/>
            <person name="Ettema T.J."/>
        </authorList>
    </citation>
    <scope>NUCLEOTIDE SEQUENCE</scope>
</reference>
<accession>A0A0F9G9I6</accession>
<comment type="caution">
    <text evidence="1">The sequence shown here is derived from an EMBL/GenBank/DDBJ whole genome shotgun (WGS) entry which is preliminary data.</text>
</comment>
<evidence type="ECO:0000313" key="1">
    <source>
        <dbReference type="EMBL" id="KKL66225.1"/>
    </source>
</evidence>
<protein>
    <submittedName>
        <fullName evidence="1">Uncharacterized protein</fullName>
    </submittedName>
</protein>
<proteinExistence type="predicted"/>